<gene>
    <name evidence="4" type="primary">GOLIM4</name>
</gene>
<dbReference type="Ensembl" id="ENSELUT00000006861.3">
    <property type="protein sequence ID" value="ENSELUP00000007675.3"/>
    <property type="gene ID" value="ENSELUG00000008467.3"/>
</dbReference>
<accession>A0A3P8XV96</accession>
<feature type="compositionally biased region" description="Basic and acidic residues" evidence="2">
    <location>
        <begin position="574"/>
        <end position="584"/>
    </location>
</feature>
<feature type="compositionally biased region" description="Acidic residues" evidence="2">
    <location>
        <begin position="648"/>
        <end position="667"/>
    </location>
</feature>
<evidence type="ECO:0000256" key="2">
    <source>
        <dbReference type="SAM" id="MobiDB-lite"/>
    </source>
</evidence>
<keyword evidence="3" id="KW-1133">Transmembrane helix</keyword>
<organism evidence="4 5">
    <name type="scientific">Esox lucius</name>
    <name type="common">Northern pike</name>
    <dbReference type="NCBI Taxonomy" id="8010"/>
    <lineage>
        <taxon>Eukaryota</taxon>
        <taxon>Metazoa</taxon>
        <taxon>Chordata</taxon>
        <taxon>Craniata</taxon>
        <taxon>Vertebrata</taxon>
        <taxon>Euteleostomi</taxon>
        <taxon>Actinopterygii</taxon>
        <taxon>Neopterygii</taxon>
        <taxon>Teleostei</taxon>
        <taxon>Protacanthopterygii</taxon>
        <taxon>Esociformes</taxon>
        <taxon>Esocidae</taxon>
        <taxon>Esox</taxon>
    </lineage>
</organism>
<name>A0A3P8XV96_ESOLU</name>
<feature type="compositionally biased region" description="Basic and acidic residues" evidence="2">
    <location>
        <begin position="517"/>
        <end position="530"/>
    </location>
</feature>
<feature type="transmembrane region" description="Helical" evidence="3">
    <location>
        <begin position="12"/>
        <end position="34"/>
    </location>
</feature>
<evidence type="ECO:0000256" key="1">
    <source>
        <dbReference type="SAM" id="Coils"/>
    </source>
</evidence>
<sequence>MGNGVCSRRQRRIFQSLLLITVVCGIIYGGMISYEMHKQLKRTEAMAIKYQQHQESLSAQLQVVYEHRSRLEKSLQKERVEHKKAKEDYLVYKLEAQQSLNKEKQDSSSRFNSLHVQHQMLKNQHEDLKKQYYDLQEKHQIQGEDHGKALDEHKDRLEKLQQIKELEVSKLKENMYNLREENKQLRKAHQDIHVQLQDARIQHKDLKSAHDQLALTLEDHKSALAAAQVQVEEYKQLKEKLIKMPSLQHDPNTARQSAQSAAVKVNAHEQGQPPARLAQPNGEAHGHEDESRLALQESDVAKPDLQSQPAMSNNAEQEKEGYGEVEGEAERRRELAEEEMEQAGQPQKLEEESDQPQDEDGLEREHDQPDDNALDRQKRQPHTDPQSDIHLIPETHLQQEAHVAKSQVERVKSPYEQQQEQQRLEAERTQRMRELQLHQEALQAQRAREQRDRELLMREQQEREEQQHREADRREQLLKEEQLRKKSHYENMDDIVRGDQDPNVDDDGETDLNLQHDQNEKPDDVDHRVPEGAVEGELDPENDPNNQGEDEFDVAEDQHPHPREEEEEEEEEEKAPVKHTDTHPNHPAVDEELVMAVNPDQQEDNLDEQYQEEGEDEEEEKAPVKHTDTHPNHPAVDEELVMAVNPDQQEDNLDEQYQEEGEDEVQEDLGQIRAEEVEDPYNEDNGEHDEVKVQEVPAGRVGERKKGENHEEDYEEDEEEVVVGQDKRPNRREM</sequence>
<feature type="coiled-coil region" evidence="1">
    <location>
        <begin position="68"/>
        <end position="188"/>
    </location>
</feature>
<dbReference type="GeneTree" id="ENSGT00940000164637"/>
<keyword evidence="3" id="KW-0812">Transmembrane</keyword>
<feature type="compositionally biased region" description="Acidic residues" evidence="2">
    <location>
        <begin position="601"/>
        <end position="620"/>
    </location>
</feature>
<feature type="compositionally biased region" description="Basic and acidic residues" evidence="2">
    <location>
        <begin position="621"/>
        <end position="631"/>
    </location>
</feature>
<evidence type="ECO:0000256" key="3">
    <source>
        <dbReference type="SAM" id="Phobius"/>
    </source>
</evidence>
<reference evidence="5" key="1">
    <citation type="journal article" date="2014" name="PLoS ONE">
        <title>The genome and linkage map of the northern pike (Esox lucius): conserved synteny revealed between the salmonid sister group and the Neoteleostei.</title>
        <authorList>
            <person name="Rondeau E.B."/>
            <person name="Minkley D.R."/>
            <person name="Leong J.S."/>
            <person name="Messmer A.M."/>
            <person name="Jantzen J.R."/>
            <person name="von Schalburg K.R."/>
            <person name="Lemon C."/>
            <person name="Bird N.H."/>
            <person name="Koop B.F."/>
        </authorList>
    </citation>
    <scope>NUCLEOTIDE SEQUENCE</scope>
</reference>
<feature type="compositionally biased region" description="Basic and acidic residues" evidence="2">
    <location>
        <begin position="422"/>
        <end position="437"/>
    </location>
</feature>
<dbReference type="Proteomes" id="UP000265140">
    <property type="component" value="Chromosome 1"/>
</dbReference>
<feature type="compositionally biased region" description="Basic and acidic residues" evidence="2">
    <location>
        <begin position="316"/>
        <end position="335"/>
    </location>
</feature>
<proteinExistence type="predicted"/>
<protein>
    <recommendedName>
        <fullName evidence="6">Golgi integral membrane protein 4a</fullName>
    </recommendedName>
</protein>
<keyword evidence="5" id="KW-1185">Reference proteome</keyword>
<dbReference type="InterPro" id="IPR042336">
    <property type="entry name" value="GOLIM4"/>
</dbReference>
<feature type="compositionally biased region" description="Polar residues" evidence="2">
    <location>
        <begin position="249"/>
        <end position="260"/>
    </location>
</feature>
<dbReference type="PANTHER" id="PTHR22909:SF24">
    <property type="entry name" value="GOLGI INTEGRAL MEMBRANE PROTEIN 4-RELATED"/>
    <property type="match status" value="1"/>
</dbReference>
<dbReference type="Bgee" id="ENSELUG00000008467">
    <property type="expression patterns" value="Expressed in pharyngeal gill and 14 other cell types or tissues"/>
</dbReference>
<feature type="compositionally biased region" description="Acidic residues" evidence="2">
    <location>
        <begin position="710"/>
        <end position="721"/>
    </location>
</feature>
<feature type="coiled-coil region" evidence="1">
    <location>
        <begin position="217"/>
        <end position="244"/>
    </location>
</feature>
<keyword evidence="1" id="KW-0175">Coiled coil</keyword>
<evidence type="ECO:0008006" key="6">
    <source>
        <dbReference type="Google" id="ProtNLM"/>
    </source>
</evidence>
<reference evidence="4" key="2">
    <citation type="submission" date="2020-02" db="EMBL/GenBank/DDBJ databases">
        <title>Esox lucius (northern pike) genome, fEsoLuc1, primary haplotype.</title>
        <authorList>
            <person name="Myers G."/>
            <person name="Karagic N."/>
            <person name="Meyer A."/>
            <person name="Pippel M."/>
            <person name="Reichard M."/>
            <person name="Winkler S."/>
            <person name="Tracey A."/>
            <person name="Sims Y."/>
            <person name="Howe K."/>
            <person name="Rhie A."/>
            <person name="Formenti G."/>
            <person name="Durbin R."/>
            <person name="Fedrigo O."/>
            <person name="Jarvis E.D."/>
        </authorList>
    </citation>
    <scope>NUCLEOTIDE SEQUENCE [LARGE SCALE GENOMIC DNA]</scope>
</reference>
<feature type="compositionally biased region" description="Acidic residues" evidence="2">
    <location>
        <begin position="534"/>
        <end position="555"/>
    </location>
</feature>
<feature type="compositionally biased region" description="Polar residues" evidence="2">
    <location>
        <begin position="305"/>
        <end position="314"/>
    </location>
</feature>
<reference evidence="4" key="3">
    <citation type="submission" date="2025-08" db="UniProtKB">
        <authorList>
            <consortium name="Ensembl"/>
        </authorList>
    </citation>
    <scope>IDENTIFICATION</scope>
</reference>
<feature type="compositionally biased region" description="Basic and acidic residues" evidence="2">
    <location>
        <begin position="446"/>
        <end position="500"/>
    </location>
</feature>
<dbReference type="GO" id="GO:0000139">
    <property type="term" value="C:Golgi membrane"/>
    <property type="evidence" value="ECO:0007669"/>
    <property type="project" value="InterPro"/>
</dbReference>
<keyword evidence="3" id="KW-0472">Membrane</keyword>
<feature type="compositionally biased region" description="Basic and acidic residues" evidence="2">
    <location>
        <begin position="725"/>
        <end position="734"/>
    </location>
</feature>
<feature type="compositionally biased region" description="Basic and acidic residues" evidence="2">
    <location>
        <begin position="363"/>
        <end position="413"/>
    </location>
</feature>
<feature type="compositionally biased region" description="Acidic residues" evidence="2">
    <location>
        <begin position="676"/>
        <end position="687"/>
    </location>
</feature>
<dbReference type="PANTHER" id="PTHR22909">
    <property type="entry name" value="GOLGI INTEGRAL MEMBRANE PROTEIN 4"/>
    <property type="match status" value="1"/>
</dbReference>
<evidence type="ECO:0000313" key="4">
    <source>
        <dbReference type="Ensembl" id="ENSELUP00000007675.3"/>
    </source>
</evidence>
<feature type="region of interest" description="Disordered" evidence="2">
    <location>
        <begin position="246"/>
        <end position="734"/>
    </location>
</feature>
<feature type="compositionally biased region" description="Acidic residues" evidence="2">
    <location>
        <begin position="351"/>
        <end position="362"/>
    </location>
</feature>
<evidence type="ECO:0000313" key="5">
    <source>
        <dbReference type="Proteomes" id="UP000265140"/>
    </source>
</evidence>
<reference evidence="4" key="4">
    <citation type="submission" date="2025-09" db="UniProtKB">
        <authorList>
            <consortium name="Ensembl"/>
        </authorList>
    </citation>
    <scope>IDENTIFICATION</scope>
</reference>
<dbReference type="AlphaFoldDB" id="A0A3P8XV96"/>